<keyword evidence="2" id="KW-0472">Membrane</keyword>
<evidence type="ECO:0000256" key="2">
    <source>
        <dbReference type="SAM" id="Phobius"/>
    </source>
</evidence>
<dbReference type="RefSeq" id="WP_013054256.1">
    <property type="nucleotide sequence ID" value="NC_014014.1"/>
</dbReference>
<keyword evidence="2" id="KW-1133">Transmembrane helix</keyword>
<reference key="2">
    <citation type="submission" date="2010-03" db="EMBL/GenBank/DDBJ databases">
        <authorList>
            <person name="Ma Z."/>
            <person name="Wang X."/>
            <person name="Liu H."/>
        </authorList>
    </citation>
    <scope>NUCLEOTIDE SEQUENCE</scope>
    <source>
        <strain>MP145</strain>
    </source>
</reference>
<reference evidence="4" key="1">
    <citation type="submission" date="2010-03" db="EMBL/GenBank/DDBJ databases">
        <title>The complete genome of Mycoplasma crocodyli MP145.</title>
        <authorList>
            <person name="Glass J.I."/>
            <person name="Durkin A.S."/>
            <person name="Hostetler J."/>
            <person name="Jackson J."/>
            <person name="Johnson J."/>
            <person name="May M.A."/>
            <person name="Paralanov V."/>
            <person name="Radune D."/>
            <person name="Szczypinski B."/>
            <person name="Brown D.R."/>
        </authorList>
    </citation>
    <scope>NUCLEOTIDE SEQUENCE [LARGE SCALE GENOMIC DNA]</scope>
    <source>
        <strain evidence="4">ATCC 51981 / MP145</strain>
    </source>
</reference>
<keyword evidence="4" id="KW-1185">Reference proteome</keyword>
<evidence type="ECO:0000256" key="1">
    <source>
        <dbReference type="SAM" id="MobiDB-lite"/>
    </source>
</evidence>
<feature type="compositionally biased region" description="Polar residues" evidence="1">
    <location>
        <begin position="145"/>
        <end position="180"/>
    </location>
</feature>
<reference evidence="3 4" key="3">
    <citation type="journal article" date="2011" name="J. Bacteriol.">
        <title>Genome sequences of Mycoplasma alligatoris A21JP2T and Mycoplasma crocodyli MP145T.</title>
        <authorList>
            <person name="Brown D.R."/>
            <person name="Farmerie W.G."/>
            <person name="May M."/>
            <person name="Benders G.A."/>
            <person name="Durkin A.S."/>
            <person name="Hlavinka K."/>
            <person name="Hostetler J."/>
            <person name="Jackson J."/>
            <person name="Johnson J."/>
            <person name="Miller R.H."/>
            <person name="Paralanov V."/>
            <person name="Radune D."/>
            <person name="Szczypinski B."/>
            <person name="Glass J.I."/>
        </authorList>
    </citation>
    <scope>NUCLEOTIDE SEQUENCE [LARGE SCALE GENOMIC DNA]</scope>
    <source>
        <strain evidence="4">ATCC 51981 / MP145</strain>
    </source>
</reference>
<dbReference type="HOGENOM" id="CLU_1260274_0_0_14"/>
<proteinExistence type="predicted"/>
<dbReference type="AlphaFoldDB" id="D5E590"/>
<dbReference type="Proteomes" id="UP000001845">
    <property type="component" value="Chromosome"/>
</dbReference>
<protein>
    <submittedName>
        <fullName evidence="3">Uncharacterized protein</fullName>
    </submittedName>
</protein>
<name>D5E590_MYCCM</name>
<sequence>MDQATYVQKTNELKTIESVLVAYKDLLIKELSKNIKEYSAKKTKYRSSAFKKYNKYFVKLENNVKEQPNINRDVYHNYQDELGKTTNLLTNYYANSKMTFIEYFIWILFIGTLGATGFLAYLLTLRTLKKVKAKQKAKMLNDQNQTLSNDWYGPNNSSNAGLIGNTQSVPVQPQNFTQMNALPGVNNPQPQGYPQGQPGYAQPQQPNNTQTFDETNFKK</sequence>
<gene>
    <name evidence="3" type="ordered locus">MCRO_0281</name>
</gene>
<keyword evidence="2" id="KW-0812">Transmembrane</keyword>
<feature type="compositionally biased region" description="Polar residues" evidence="1">
    <location>
        <begin position="209"/>
        <end position="219"/>
    </location>
</feature>
<organism evidence="3 4">
    <name type="scientific">Mycoplasma crocodyli (strain ATCC 51981 / MP145)</name>
    <dbReference type="NCBI Taxonomy" id="512564"/>
    <lineage>
        <taxon>Bacteria</taxon>
        <taxon>Bacillati</taxon>
        <taxon>Mycoplasmatota</taxon>
        <taxon>Mollicutes</taxon>
        <taxon>Mycoplasmataceae</taxon>
        <taxon>Mycoplasma</taxon>
    </lineage>
</organism>
<feature type="compositionally biased region" description="Low complexity" evidence="1">
    <location>
        <begin position="183"/>
        <end position="208"/>
    </location>
</feature>
<dbReference type="KEGG" id="mcd:MCRO_0281"/>
<feature type="transmembrane region" description="Helical" evidence="2">
    <location>
        <begin position="103"/>
        <end position="124"/>
    </location>
</feature>
<feature type="region of interest" description="Disordered" evidence="1">
    <location>
        <begin position="145"/>
        <end position="219"/>
    </location>
</feature>
<evidence type="ECO:0000313" key="4">
    <source>
        <dbReference type="Proteomes" id="UP000001845"/>
    </source>
</evidence>
<accession>D5E590</accession>
<dbReference type="EMBL" id="CP001991">
    <property type="protein sequence ID" value="ADE19479.1"/>
    <property type="molecule type" value="Genomic_DNA"/>
</dbReference>
<evidence type="ECO:0000313" key="3">
    <source>
        <dbReference type="EMBL" id="ADE19479.1"/>
    </source>
</evidence>